<name>A0A072PFH8_9EURO</name>
<dbReference type="HOGENOM" id="CLU_057359_0_0_1"/>
<proteinExistence type="predicted"/>
<dbReference type="AlphaFoldDB" id="A0A072PFH8"/>
<feature type="compositionally biased region" description="Polar residues" evidence="1">
    <location>
        <begin position="33"/>
        <end position="61"/>
    </location>
</feature>
<dbReference type="GeneID" id="25278641"/>
<dbReference type="VEuPathDB" id="FungiDB:A1O9_03707"/>
<dbReference type="STRING" id="1182545.A0A072PFH8"/>
<gene>
    <name evidence="2" type="ORF">A1O9_03707</name>
</gene>
<accession>A0A072PFH8</accession>
<feature type="compositionally biased region" description="Basic and acidic residues" evidence="1">
    <location>
        <begin position="321"/>
        <end position="330"/>
    </location>
</feature>
<evidence type="ECO:0000313" key="3">
    <source>
        <dbReference type="Proteomes" id="UP000027920"/>
    </source>
</evidence>
<organism evidence="2 3">
    <name type="scientific">Exophiala aquamarina CBS 119918</name>
    <dbReference type="NCBI Taxonomy" id="1182545"/>
    <lineage>
        <taxon>Eukaryota</taxon>
        <taxon>Fungi</taxon>
        <taxon>Dikarya</taxon>
        <taxon>Ascomycota</taxon>
        <taxon>Pezizomycotina</taxon>
        <taxon>Eurotiomycetes</taxon>
        <taxon>Chaetothyriomycetidae</taxon>
        <taxon>Chaetothyriales</taxon>
        <taxon>Herpotrichiellaceae</taxon>
        <taxon>Exophiala</taxon>
    </lineage>
</organism>
<feature type="region of interest" description="Disordered" evidence="1">
    <location>
        <begin position="310"/>
        <end position="332"/>
    </location>
</feature>
<dbReference type="OrthoDB" id="6220758at2759"/>
<protein>
    <submittedName>
        <fullName evidence="2">Uncharacterized protein</fullName>
    </submittedName>
</protein>
<evidence type="ECO:0000313" key="2">
    <source>
        <dbReference type="EMBL" id="KEF58864.1"/>
    </source>
</evidence>
<dbReference type="Proteomes" id="UP000027920">
    <property type="component" value="Unassembled WGS sequence"/>
</dbReference>
<evidence type="ECO:0000256" key="1">
    <source>
        <dbReference type="SAM" id="MobiDB-lite"/>
    </source>
</evidence>
<keyword evidence="3" id="KW-1185">Reference proteome</keyword>
<reference evidence="2 3" key="1">
    <citation type="submission" date="2013-03" db="EMBL/GenBank/DDBJ databases">
        <title>The Genome Sequence of Exophiala aquamarina CBS 119918.</title>
        <authorList>
            <consortium name="The Broad Institute Genomics Platform"/>
            <person name="Cuomo C."/>
            <person name="de Hoog S."/>
            <person name="Gorbushina A."/>
            <person name="Walker B."/>
            <person name="Young S.K."/>
            <person name="Zeng Q."/>
            <person name="Gargeya S."/>
            <person name="Fitzgerald M."/>
            <person name="Haas B."/>
            <person name="Abouelleil A."/>
            <person name="Allen A.W."/>
            <person name="Alvarado L."/>
            <person name="Arachchi H.M."/>
            <person name="Berlin A.M."/>
            <person name="Chapman S.B."/>
            <person name="Gainer-Dewar J."/>
            <person name="Goldberg J."/>
            <person name="Griggs A."/>
            <person name="Gujja S."/>
            <person name="Hansen M."/>
            <person name="Howarth C."/>
            <person name="Imamovic A."/>
            <person name="Ireland A."/>
            <person name="Larimer J."/>
            <person name="McCowan C."/>
            <person name="Murphy C."/>
            <person name="Pearson M."/>
            <person name="Poon T.W."/>
            <person name="Priest M."/>
            <person name="Roberts A."/>
            <person name="Saif S."/>
            <person name="Shea T."/>
            <person name="Sisk P."/>
            <person name="Sykes S."/>
            <person name="Wortman J."/>
            <person name="Nusbaum C."/>
            <person name="Birren B."/>
        </authorList>
    </citation>
    <scope>NUCLEOTIDE SEQUENCE [LARGE SCALE GENOMIC DNA]</scope>
    <source>
        <strain evidence="2 3">CBS 119918</strain>
    </source>
</reference>
<dbReference type="RefSeq" id="XP_013261454.1">
    <property type="nucleotide sequence ID" value="XM_013406000.1"/>
</dbReference>
<comment type="caution">
    <text evidence="2">The sequence shown here is derived from an EMBL/GenBank/DDBJ whole genome shotgun (WGS) entry which is preliminary data.</text>
</comment>
<feature type="region of interest" description="Disordered" evidence="1">
    <location>
        <begin position="29"/>
        <end position="65"/>
    </location>
</feature>
<sequence length="373" mass="42317">MASSLRRPQTICGELSKAASPRYVCHSCRRNLPRSSSQPSRAVSTFLSSDRSRHSQNSTEVQAHPRAPYATKPFEKYINVQKKQPIQDLKEWGPDKAPAEYEEATTWVGIEILGQERPLGDLDKSTDRFKPFMRHTPGQQVNREYFLAHLYDAIVDVWVCKTLQRNFAELYTTPPNVYARVAAASSGFDVTESGTIAGLQMDTKTLKEAIKQAIKDKKRNSDITDVDIEELMGQLKLDFSDPTTFEILKYFSFISHHRVPDPILSNVWNNDKPLAGFLDLLTRHYVQTASKTVASTLQARQEKALLAAQSDQLADVNNSETEPKPRRKIEPLGPNVMVLSRRETPVDKEKEVGRWKLIEKELIERGLPVLGRR</sequence>
<feature type="non-terminal residue" evidence="2">
    <location>
        <position position="373"/>
    </location>
</feature>
<dbReference type="EMBL" id="AMGV01000003">
    <property type="protein sequence ID" value="KEF58864.1"/>
    <property type="molecule type" value="Genomic_DNA"/>
</dbReference>